<dbReference type="Proteomes" id="UP000054735">
    <property type="component" value="Unassembled WGS sequence"/>
</dbReference>
<keyword evidence="4" id="KW-1185">Reference proteome</keyword>
<protein>
    <submittedName>
        <fullName evidence="2 3">Transcriptional regulator</fullName>
    </submittedName>
</protein>
<dbReference type="SUPFAM" id="SSF47413">
    <property type="entry name" value="lambda repressor-like DNA-binding domains"/>
    <property type="match status" value="1"/>
</dbReference>
<evidence type="ECO:0000313" key="5">
    <source>
        <dbReference type="Proteomes" id="UP000255066"/>
    </source>
</evidence>
<dbReference type="OrthoDB" id="9814751at2"/>
<dbReference type="EMBL" id="LNXT01000021">
    <property type="protein sequence ID" value="KTC71533.1"/>
    <property type="molecule type" value="Genomic_DNA"/>
</dbReference>
<gene>
    <name evidence="2" type="ORF">Lbir_1685</name>
    <name evidence="3" type="ORF">NCTC12437_00626</name>
</gene>
<evidence type="ECO:0000259" key="1">
    <source>
        <dbReference type="PROSITE" id="PS50943"/>
    </source>
</evidence>
<name>A0A378I6R7_9GAMM</name>
<dbReference type="Pfam" id="PF01381">
    <property type="entry name" value="HTH_3"/>
    <property type="match status" value="1"/>
</dbReference>
<organism evidence="3 5">
    <name type="scientific">Legionella birminghamensis</name>
    <dbReference type="NCBI Taxonomy" id="28083"/>
    <lineage>
        <taxon>Bacteria</taxon>
        <taxon>Pseudomonadati</taxon>
        <taxon>Pseudomonadota</taxon>
        <taxon>Gammaproteobacteria</taxon>
        <taxon>Legionellales</taxon>
        <taxon>Legionellaceae</taxon>
        <taxon>Legionella</taxon>
    </lineage>
</organism>
<sequence>MQDTHTLLLGQAIETERKRRRLSQTRLAELSNTSINFIIQIERGKETAQIGKVINVQQILGLQLAL</sequence>
<dbReference type="Proteomes" id="UP000255066">
    <property type="component" value="Unassembled WGS sequence"/>
</dbReference>
<dbReference type="GO" id="GO:0003677">
    <property type="term" value="F:DNA binding"/>
    <property type="evidence" value="ECO:0007669"/>
    <property type="project" value="InterPro"/>
</dbReference>
<reference evidence="2 4" key="1">
    <citation type="submission" date="2015-11" db="EMBL/GenBank/DDBJ databases">
        <title>Genomic analysis of 38 Legionella species identifies large and diverse effector repertoires.</title>
        <authorList>
            <person name="Burstein D."/>
            <person name="Amaro F."/>
            <person name="Zusman T."/>
            <person name="Lifshitz Z."/>
            <person name="Cohen O."/>
            <person name="Gilbert J.A."/>
            <person name="Pupko T."/>
            <person name="Shuman H.A."/>
            <person name="Segal G."/>
        </authorList>
    </citation>
    <scope>NUCLEOTIDE SEQUENCE [LARGE SCALE GENOMIC DNA]</scope>
    <source>
        <strain evidence="2 4">CDC#1407-AL-14</strain>
    </source>
</reference>
<dbReference type="RefSeq" id="WP_058523741.1">
    <property type="nucleotide sequence ID" value="NZ_CAAAHV010000019.1"/>
</dbReference>
<dbReference type="PROSITE" id="PS50943">
    <property type="entry name" value="HTH_CROC1"/>
    <property type="match status" value="1"/>
</dbReference>
<dbReference type="InterPro" id="IPR001387">
    <property type="entry name" value="Cro/C1-type_HTH"/>
</dbReference>
<accession>A0A378I6R7</accession>
<evidence type="ECO:0000313" key="3">
    <source>
        <dbReference type="EMBL" id="STX30859.1"/>
    </source>
</evidence>
<dbReference type="AlphaFoldDB" id="A0A378I6R7"/>
<feature type="domain" description="HTH cro/C1-type" evidence="1">
    <location>
        <begin position="13"/>
        <end position="66"/>
    </location>
</feature>
<proteinExistence type="predicted"/>
<dbReference type="CDD" id="cd00093">
    <property type="entry name" value="HTH_XRE"/>
    <property type="match status" value="1"/>
</dbReference>
<dbReference type="Gene3D" id="1.10.260.40">
    <property type="entry name" value="lambda repressor-like DNA-binding domains"/>
    <property type="match status" value="1"/>
</dbReference>
<evidence type="ECO:0000313" key="4">
    <source>
        <dbReference type="Proteomes" id="UP000054735"/>
    </source>
</evidence>
<evidence type="ECO:0000313" key="2">
    <source>
        <dbReference type="EMBL" id="KTC71533.1"/>
    </source>
</evidence>
<dbReference type="STRING" id="28083.Lbir_1685"/>
<dbReference type="EMBL" id="UGNW01000001">
    <property type="protein sequence ID" value="STX30859.1"/>
    <property type="molecule type" value="Genomic_DNA"/>
</dbReference>
<reference evidence="3 5" key="2">
    <citation type="submission" date="2018-06" db="EMBL/GenBank/DDBJ databases">
        <authorList>
            <consortium name="Pathogen Informatics"/>
            <person name="Doyle S."/>
        </authorList>
    </citation>
    <scope>NUCLEOTIDE SEQUENCE [LARGE SCALE GENOMIC DNA]</scope>
    <source>
        <strain evidence="3 5">NCTC12437</strain>
    </source>
</reference>
<dbReference type="InterPro" id="IPR010982">
    <property type="entry name" value="Lambda_DNA-bd_dom_sf"/>
</dbReference>